<dbReference type="PRINTS" id="PR00368">
    <property type="entry name" value="FADPNR"/>
</dbReference>
<reference evidence="6 7" key="1">
    <citation type="submission" date="2015-02" db="EMBL/GenBank/DDBJ databases">
        <title>Draft genome sequence of Lactobacillus collinoides CUPV2371 isolated from a natural cider, the first genome sequence of a strain of this species.</title>
        <authorList>
            <person name="Puertas A.I."/>
            <person name="Spano G."/>
            <person name="Capozzi V."/>
            <person name="Lamontanara A."/>
            <person name="Orru L."/>
            <person name="Duenas M.T."/>
        </authorList>
    </citation>
    <scope>NUCLEOTIDE SEQUENCE [LARGE SCALE GENOMIC DNA]</scope>
    <source>
        <strain evidence="6 7">237</strain>
    </source>
</reference>
<dbReference type="PRINTS" id="PR00411">
    <property type="entry name" value="PNDRDTASEI"/>
</dbReference>
<dbReference type="SUPFAM" id="SSF55424">
    <property type="entry name" value="FAD/NAD-linked reductases, dimerisation (C-terminal) domain"/>
    <property type="match status" value="1"/>
</dbReference>
<evidence type="ECO:0000256" key="2">
    <source>
        <dbReference type="ARBA" id="ARBA00022630"/>
    </source>
</evidence>
<dbReference type="InterPro" id="IPR016156">
    <property type="entry name" value="FAD/NAD-linked_Rdtase_dimer_sf"/>
</dbReference>
<dbReference type="AlphaFoldDB" id="A0A166H010"/>
<evidence type="ECO:0000256" key="3">
    <source>
        <dbReference type="ARBA" id="ARBA00022827"/>
    </source>
</evidence>
<dbReference type="Proteomes" id="UP000076480">
    <property type="component" value="Unassembled WGS sequence"/>
</dbReference>
<dbReference type="InterPro" id="IPR023753">
    <property type="entry name" value="FAD/NAD-binding_dom"/>
</dbReference>
<sequence length="459" mass="49752">MPATYLSEASRMTHFDDIVIGGGVAGTTVANGLAANQRHVAIIEERDWGGTTINRGSTPKKALLAIAETHHQLVRLQGNGFDAVPTINWRTAGNIRDQLIMDESTRTKTRLLANNVTTIEGHAVVVDPHTISVQGSRYQTDDLIIASGAKPRVLTFPGNQYVGHSATLLRAHELPARIVILGAGIIAFALASIASEAGAKVTIIQHDKAALRAFDQAFVTKLMSQLKRQHVTFIFDAQVQQISKNDSGLSVTIVQADQTTDITTDACYNVTGRVSNIAGFGLEDLPVQTSTHGIHVSATLQSTVPSIWAVGDCNDAAVPKLSAYAIYQGKYLVRQLTGVDHYPIDYPVPAMTVFSIPKLGQVGVATQTAEQNPNAYTIQSIDAANWQTYARFNQRPTLLKLVRRRSDGHIVGMTVLGDQADILVNDFALLLNGKIDETALQRMIFAYPSMADDLYGLWQ</sequence>
<protein>
    <recommendedName>
        <fullName evidence="8">Glutathione reductase</fullName>
    </recommendedName>
</protein>
<keyword evidence="7" id="KW-1185">Reference proteome</keyword>
<proteinExistence type="predicted"/>
<keyword evidence="3" id="KW-0274">FAD</keyword>
<organism evidence="6 7">
    <name type="scientific">Secundilactobacillus collinoides</name>
    <name type="common">Lactobacillus collinoides</name>
    <dbReference type="NCBI Taxonomy" id="33960"/>
    <lineage>
        <taxon>Bacteria</taxon>
        <taxon>Bacillati</taxon>
        <taxon>Bacillota</taxon>
        <taxon>Bacilli</taxon>
        <taxon>Lactobacillales</taxon>
        <taxon>Lactobacillaceae</taxon>
        <taxon>Secundilactobacillus</taxon>
    </lineage>
</organism>
<evidence type="ECO:0000259" key="4">
    <source>
        <dbReference type="Pfam" id="PF02852"/>
    </source>
</evidence>
<dbReference type="SUPFAM" id="SSF51905">
    <property type="entry name" value="FAD/NAD(P)-binding domain"/>
    <property type="match status" value="1"/>
</dbReference>
<name>A0A166H010_SECCO</name>
<gene>
    <name evidence="6" type="ORF">TY91_07475</name>
</gene>
<dbReference type="InterPro" id="IPR004099">
    <property type="entry name" value="Pyr_nucl-diS_OxRdtase_dimer"/>
</dbReference>
<feature type="domain" description="Pyridine nucleotide-disulphide oxidoreductase dimerisation" evidence="4">
    <location>
        <begin position="351"/>
        <end position="452"/>
    </location>
</feature>
<dbReference type="EMBL" id="JYDC01000038">
    <property type="protein sequence ID" value="KZL41082.1"/>
    <property type="molecule type" value="Genomic_DNA"/>
</dbReference>
<comment type="cofactor">
    <cofactor evidence="1">
        <name>FAD</name>
        <dbReference type="ChEBI" id="CHEBI:57692"/>
    </cofactor>
</comment>
<dbReference type="PANTHER" id="PTHR43014:SF5">
    <property type="entry name" value="GLUTATHIONE REDUCTASE (NADPH)"/>
    <property type="match status" value="1"/>
</dbReference>
<dbReference type="Gene3D" id="3.50.50.60">
    <property type="entry name" value="FAD/NAD(P)-binding domain"/>
    <property type="match status" value="2"/>
</dbReference>
<accession>A0A166H010</accession>
<dbReference type="Pfam" id="PF02852">
    <property type="entry name" value="Pyr_redox_dim"/>
    <property type="match status" value="1"/>
</dbReference>
<dbReference type="InterPro" id="IPR036188">
    <property type="entry name" value="FAD/NAD-bd_sf"/>
</dbReference>
<keyword evidence="2" id="KW-0285">Flavoprotein</keyword>
<evidence type="ECO:0000256" key="1">
    <source>
        <dbReference type="ARBA" id="ARBA00001974"/>
    </source>
</evidence>
<evidence type="ECO:0008006" key="8">
    <source>
        <dbReference type="Google" id="ProtNLM"/>
    </source>
</evidence>
<evidence type="ECO:0000313" key="7">
    <source>
        <dbReference type="Proteomes" id="UP000076480"/>
    </source>
</evidence>
<feature type="domain" description="FAD/NAD(P)-binding" evidence="5">
    <location>
        <begin position="18"/>
        <end position="329"/>
    </location>
</feature>
<dbReference type="Pfam" id="PF07992">
    <property type="entry name" value="Pyr_redox_2"/>
    <property type="match status" value="1"/>
</dbReference>
<comment type="caution">
    <text evidence="6">The sequence shown here is derived from an EMBL/GenBank/DDBJ whole genome shotgun (WGS) entry which is preliminary data.</text>
</comment>
<dbReference type="PANTHER" id="PTHR43014">
    <property type="entry name" value="MERCURIC REDUCTASE"/>
    <property type="match status" value="1"/>
</dbReference>
<dbReference type="PATRIC" id="fig|33960.6.peg.2059"/>
<evidence type="ECO:0000313" key="6">
    <source>
        <dbReference type="EMBL" id="KZL41082.1"/>
    </source>
</evidence>
<dbReference type="GO" id="GO:0016491">
    <property type="term" value="F:oxidoreductase activity"/>
    <property type="evidence" value="ECO:0007669"/>
    <property type="project" value="InterPro"/>
</dbReference>
<dbReference type="Gene3D" id="3.30.390.30">
    <property type="match status" value="1"/>
</dbReference>
<evidence type="ECO:0000259" key="5">
    <source>
        <dbReference type="Pfam" id="PF07992"/>
    </source>
</evidence>